<keyword evidence="11" id="KW-1185">Reference proteome</keyword>
<comment type="catalytic activity">
    <reaction evidence="1">
        <text>a 1,2-diacyl-sn-glycero-3-phosphocholine + H2O = a 1,2-diacyl-sn-glycero-3-phosphate + choline + H(+)</text>
        <dbReference type="Rhea" id="RHEA:14445"/>
        <dbReference type="ChEBI" id="CHEBI:15354"/>
        <dbReference type="ChEBI" id="CHEBI:15377"/>
        <dbReference type="ChEBI" id="CHEBI:15378"/>
        <dbReference type="ChEBI" id="CHEBI:57643"/>
        <dbReference type="ChEBI" id="CHEBI:58608"/>
        <dbReference type="EC" id="3.1.4.4"/>
    </reaction>
</comment>
<evidence type="ECO:0000259" key="9">
    <source>
        <dbReference type="PROSITE" id="PS50035"/>
    </source>
</evidence>
<dbReference type="EMBL" id="BJWL01000238">
    <property type="protein sequence ID" value="GFS35824.1"/>
    <property type="molecule type" value="Genomic_DNA"/>
</dbReference>
<dbReference type="SUPFAM" id="SSF56024">
    <property type="entry name" value="Phospholipase D/nuclease"/>
    <property type="match status" value="2"/>
</dbReference>
<evidence type="ECO:0000256" key="4">
    <source>
        <dbReference type="ARBA" id="ARBA00022737"/>
    </source>
</evidence>
<proteinExistence type="predicted"/>
<evidence type="ECO:0000313" key="11">
    <source>
        <dbReference type="Proteomes" id="UP000585474"/>
    </source>
</evidence>
<evidence type="ECO:0000256" key="1">
    <source>
        <dbReference type="ARBA" id="ARBA00000798"/>
    </source>
</evidence>
<dbReference type="GO" id="GO:0009395">
    <property type="term" value="P:phospholipid catabolic process"/>
    <property type="evidence" value="ECO:0007669"/>
    <property type="project" value="TreeGrafter"/>
</dbReference>
<dbReference type="SMART" id="SM00155">
    <property type="entry name" value="PLDc"/>
    <property type="match status" value="2"/>
</dbReference>
<protein>
    <recommendedName>
        <fullName evidence="2">phospholipase D</fullName>
        <ecNumber evidence="2">3.1.4.4</ecNumber>
    </recommendedName>
</protein>
<dbReference type="InterPro" id="IPR024632">
    <property type="entry name" value="PLipase_D_C"/>
</dbReference>
<evidence type="ECO:0000256" key="5">
    <source>
        <dbReference type="ARBA" id="ARBA00022801"/>
    </source>
</evidence>
<evidence type="ECO:0000256" key="6">
    <source>
        <dbReference type="ARBA" id="ARBA00022837"/>
    </source>
</evidence>
<evidence type="ECO:0000256" key="8">
    <source>
        <dbReference type="ARBA" id="ARBA00023098"/>
    </source>
</evidence>
<dbReference type="InterPro" id="IPR015679">
    <property type="entry name" value="PLipase_D_fam"/>
</dbReference>
<evidence type="ECO:0000313" key="10">
    <source>
        <dbReference type="EMBL" id="GFS35824.1"/>
    </source>
</evidence>
<dbReference type="EC" id="3.1.4.4" evidence="2"/>
<feature type="domain" description="PLD phosphodiesterase" evidence="9">
    <location>
        <begin position="45"/>
        <end position="80"/>
    </location>
</feature>
<dbReference type="OrthoDB" id="14911at2759"/>
<organism evidence="10 11">
    <name type="scientific">Actinidia rufa</name>
    <dbReference type="NCBI Taxonomy" id="165716"/>
    <lineage>
        <taxon>Eukaryota</taxon>
        <taxon>Viridiplantae</taxon>
        <taxon>Streptophyta</taxon>
        <taxon>Embryophyta</taxon>
        <taxon>Tracheophyta</taxon>
        <taxon>Spermatophyta</taxon>
        <taxon>Magnoliopsida</taxon>
        <taxon>eudicotyledons</taxon>
        <taxon>Gunneridae</taxon>
        <taxon>Pentapetalae</taxon>
        <taxon>asterids</taxon>
        <taxon>Ericales</taxon>
        <taxon>Actinidiaceae</taxon>
        <taxon>Actinidia</taxon>
    </lineage>
</organism>
<dbReference type="Proteomes" id="UP000585474">
    <property type="component" value="Unassembled WGS sequence"/>
</dbReference>
<name>A0A7J0DK26_9ERIC</name>
<gene>
    <name evidence="10" type="ORF">Acr_00g0042350</name>
</gene>
<evidence type="ECO:0000256" key="2">
    <source>
        <dbReference type="ARBA" id="ARBA00012027"/>
    </source>
</evidence>
<keyword evidence="3" id="KW-0479">Metal-binding</keyword>
<reference evidence="11" key="1">
    <citation type="submission" date="2019-07" db="EMBL/GenBank/DDBJ databases">
        <title>De Novo Assembly of kiwifruit Actinidia rufa.</title>
        <authorList>
            <person name="Sugita-Konishi S."/>
            <person name="Sato K."/>
            <person name="Mori E."/>
            <person name="Abe Y."/>
            <person name="Kisaki G."/>
            <person name="Hamano K."/>
            <person name="Suezawa K."/>
            <person name="Otani M."/>
            <person name="Fukuda T."/>
            <person name="Manabe T."/>
            <person name="Gomi K."/>
            <person name="Tabuchi M."/>
            <person name="Akimitsu K."/>
            <person name="Kataoka I."/>
        </authorList>
    </citation>
    <scope>NUCLEOTIDE SEQUENCE [LARGE SCALE GENOMIC DNA]</scope>
    <source>
        <strain evidence="11">cv. Fuchu</strain>
    </source>
</reference>
<keyword evidence="5" id="KW-0378">Hydrolase</keyword>
<keyword evidence="6" id="KW-0106">Calcium</keyword>
<evidence type="ECO:0000256" key="3">
    <source>
        <dbReference type="ARBA" id="ARBA00022723"/>
    </source>
</evidence>
<feature type="domain" description="PLD phosphodiesterase" evidence="9">
    <location>
        <begin position="394"/>
        <end position="421"/>
    </location>
</feature>
<dbReference type="Pfam" id="PF00614">
    <property type="entry name" value="PLDc"/>
    <property type="match status" value="1"/>
</dbReference>
<keyword evidence="8" id="KW-0443">Lipid metabolism</keyword>
<dbReference type="GO" id="GO:0005886">
    <property type="term" value="C:plasma membrane"/>
    <property type="evidence" value="ECO:0007669"/>
    <property type="project" value="TreeGrafter"/>
</dbReference>
<evidence type="ECO:0000256" key="7">
    <source>
        <dbReference type="ARBA" id="ARBA00022963"/>
    </source>
</evidence>
<dbReference type="Gene3D" id="3.30.870.10">
    <property type="entry name" value="Endonuclease Chain A"/>
    <property type="match status" value="2"/>
</dbReference>
<dbReference type="InterPro" id="IPR001736">
    <property type="entry name" value="PLipase_D/transphosphatidylase"/>
</dbReference>
<dbReference type="PANTHER" id="PTHR18896:SF86">
    <property type="entry name" value="PHOSPHOLIPASE D DELTA"/>
    <property type="match status" value="1"/>
</dbReference>
<dbReference type="Pfam" id="PF12357">
    <property type="entry name" value="PLD_C"/>
    <property type="match status" value="1"/>
</dbReference>
<keyword evidence="4" id="KW-0677">Repeat</keyword>
<accession>A0A7J0DK26</accession>
<sequence length="549" mass="62939">MQAGVMQTHDEETKKFFKHSSVICVLSPRYASSRLSYIKQKIVGTVFTHHQKCVLVDTQAYGNNRKITSFLGGLDLCDGRYDTPEHRLFRDLDTVFRDDYHNPTFPPGIKAPRQPWHDLHCKIDGPAAYDVLLNFEQRWKRATRWTELGLRFKKIRRWHDDALIKIERISWILCPAGFRSPKDNYTFIPEDDPKIWVSKEGDPGNWHVQIFRSIDSGSVKGFPRTVDVAQAQNLICSKNLVIDKSIQTAYIQAIRSAKHFIYIENQYFIGSSYAWPSYKDAGADNLVPMELALKIASKIKAKERFAVYVVIPMWPEGDPTSAAMQEILFWQNQTMQMMYSVVAQELKSMQLADSHPLDYLNFYCLGKREEMPEERAREDAQASSVSDAEKFQRYMIYVHAKGMVVDDEYVIVGSANINQRSLAGTKDTEIAMGAYQPHHTWAQKMQHPHGQIYGYRMSLWAEHLGTVDKSFHEPESLECVKKVNRVAEDNWKRYTDSNFTLLHGHLLKYPVHVDADGKVGPLPGYETFPDVGGKVLGSYSPTIPDVLTT</sequence>
<dbReference type="PANTHER" id="PTHR18896">
    <property type="entry name" value="PHOSPHOLIPASE D"/>
    <property type="match status" value="1"/>
</dbReference>
<comment type="caution">
    <text evidence="10">The sequence shown here is derived from an EMBL/GenBank/DDBJ whole genome shotgun (WGS) entry which is preliminary data.</text>
</comment>
<keyword evidence="7" id="KW-0442">Lipid degradation</keyword>
<dbReference type="AlphaFoldDB" id="A0A7J0DK26"/>
<dbReference type="PROSITE" id="PS50035">
    <property type="entry name" value="PLD"/>
    <property type="match status" value="2"/>
</dbReference>
<dbReference type="GO" id="GO:0046872">
    <property type="term" value="F:metal ion binding"/>
    <property type="evidence" value="ECO:0007669"/>
    <property type="project" value="UniProtKB-KW"/>
</dbReference>
<dbReference type="GO" id="GO:0004630">
    <property type="term" value="F:phospholipase D activity"/>
    <property type="evidence" value="ECO:0007669"/>
    <property type="project" value="UniProtKB-EC"/>
</dbReference>